<dbReference type="InterPro" id="IPR016181">
    <property type="entry name" value="Acyl_CoA_acyltransferase"/>
</dbReference>
<accession>A0ABV2QNG4</accession>
<organism evidence="4 5">
    <name type="scientific">Conyzicola nivalis</name>
    <dbReference type="NCBI Taxonomy" id="1477021"/>
    <lineage>
        <taxon>Bacteria</taxon>
        <taxon>Bacillati</taxon>
        <taxon>Actinomycetota</taxon>
        <taxon>Actinomycetes</taxon>
        <taxon>Micrococcales</taxon>
        <taxon>Microbacteriaceae</taxon>
        <taxon>Conyzicola</taxon>
    </lineage>
</organism>
<evidence type="ECO:0000256" key="2">
    <source>
        <dbReference type="ARBA" id="ARBA00023315"/>
    </source>
</evidence>
<evidence type="ECO:0000313" key="5">
    <source>
        <dbReference type="Proteomes" id="UP001549257"/>
    </source>
</evidence>
<evidence type="ECO:0000256" key="1">
    <source>
        <dbReference type="ARBA" id="ARBA00022679"/>
    </source>
</evidence>
<name>A0ABV2QNG4_9MICO</name>
<evidence type="ECO:0000259" key="3">
    <source>
        <dbReference type="PROSITE" id="PS51186"/>
    </source>
</evidence>
<sequence length="165" mass="18394">MTGTRFVYTRSDDPRAQPLVDELSREYDERYGLNDGIPSSAELSRYPAERFAPETGGAFLLVERDGEVVAGGAFKRENESTVEIKRVWTSSAHRRQGLARVVMAELEREAAARGYTTVELTTGARQPEAVALYLSLGYRPLYDTAGDLEAIGYLPFTKRLPELDD</sequence>
<dbReference type="CDD" id="cd04301">
    <property type="entry name" value="NAT_SF"/>
    <property type="match status" value="1"/>
</dbReference>
<gene>
    <name evidence="4" type="ORF">ABIE21_001933</name>
</gene>
<dbReference type="Gene3D" id="3.40.630.30">
    <property type="match status" value="1"/>
</dbReference>
<keyword evidence="2" id="KW-0012">Acyltransferase</keyword>
<keyword evidence="5" id="KW-1185">Reference proteome</keyword>
<keyword evidence="1" id="KW-0808">Transferase</keyword>
<dbReference type="EMBL" id="JBEPSJ010000002">
    <property type="protein sequence ID" value="MET4582423.1"/>
    <property type="molecule type" value="Genomic_DNA"/>
</dbReference>
<dbReference type="PANTHER" id="PTHR43877:SF2">
    <property type="entry name" value="AMINOALKYLPHOSPHONATE N-ACETYLTRANSFERASE-RELATED"/>
    <property type="match status" value="1"/>
</dbReference>
<dbReference type="Proteomes" id="UP001549257">
    <property type="component" value="Unassembled WGS sequence"/>
</dbReference>
<dbReference type="PANTHER" id="PTHR43877">
    <property type="entry name" value="AMINOALKYLPHOSPHONATE N-ACETYLTRANSFERASE-RELATED-RELATED"/>
    <property type="match status" value="1"/>
</dbReference>
<dbReference type="InterPro" id="IPR050832">
    <property type="entry name" value="Bact_Acetyltransf"/>
</dbReference>
<proteinExistence type="predicted"/>
<dbReference type="PROSITE" id="PS51186">
    <property type="entry name" value="GNAT"/>
    <property type="match status" value="1"/>
</dbReference>
<dbReference type="RefSeq" id="WP_354024615.1">
    <property type="nucleotide sequence ID" value="NZ_JBEPSJ010000002.1"/>
</dbReference>
<protein>
    <submittedName>
        <fullName evidence="4">GNAT superfamily N-acetyltransferase</fullName>
    </submittedName>
</protein>
<feature type="domain" description="N-acetyltransferase" evidence="3">
    <location>
        <begin position="7"/>
        <end position="161"/>
    </location>
</feature>
<evidence type="ECO:0000313" key="4">
    <source>
        <dbReference type="EMBL" id="MET4582423.1"/>
    </source>
</evidence>
<comment type="caution">
    <text evidence="4">The sequence shown here is derived from an EMBL/GenBank/DDBJ whole genome shotgun (WGS) entry which is preliminary data.</text>
</comment>
<dbReference type="SUPFAM" id="SSF55729">
    <property type="entry name" value="Acyl-CoA N-acyltransferases (Nat)"/>
    <property type="match status" value="1"/>
</dbReference>
<reference evidence="4 5" key="1">
    <citation type="submission" date="2024-06" db="EMBL/GenBank/DDBJ databases">
        <title>Sorghum-associated microbial communities from plants grown in Nebraska, USA.</title>
        <authorList>
            <person name="Schachtman D."/>
        </authorList>
    </citation>
    <scope>NUCLEOTIDE SEQUENCE [LARGE SCALE GENOMIC DNA]</scope>
    <source>
        <strain evidence="4 5">2857</strain>
    </source>
</reference>
<dbReference type="Pfam" id="PF00583">
    <property type="entry name" value="Acetyltransf_1"/>
    <property type="match status" value="1"/>
</dbReference>
<dbReference type="InterPro" id="IPR000182">
    <property type="entry name" value="GNAT_dom"/>
</dbReference>